<dbReference type="Gene3D" id="3.90.320.10">
    <property type="match status" value="1"/>
</dbReference>
<comment type="catalytic activity">
    <reaction evidence="14">
        <text>ATP + H2O = ADP + phosphate + H(+)</text>
        <dbReference type="Rhea" id="RHEA:13065"/>
        <dbReference type="ChEBI" id="CHEBI:15377"/>
        <dbReference type="ChEBI" id="CHEBI:15378"/>
        <dbReference type="ChEBI" id="CHEBI:30616"/>
        <dbReference type="ChEBI" id="CHEBI:43474"/>
        <dbReference type="ChEBI" id="CHEBI:456216"/>
        <dbReference type="EC" id="5.6.2.4"/>
    </reaction>
</comment>
<evidence type="ECO:0000256" key="8">
    <source>
        <dbReference type="ARBA" id="ARBA00023125"/>
    </source>
</evidence>
<feature type="domain" description="UvrD-like helicase C-terminal" evidence="17">
    <location>
        <begin position="495"/>
        <end position="782"/>
    </location>
</feature>
<dbReference type="GO" id="GO:0003677">
    <property type="term" value="F:DNA binding"/>
    <property type="evidence" value="ECO:0007669"/>
    <property type="project" value="UniProtKB-KW"/>
</dbReference>
<dbReference type="Gene3D" id="1.10.486.10">
    <property type="entry name" value="PCRA, domain 4"/>
    <property type="match status" value="1"/>
</dbReference>
<proteinExistence type="predicted"/>
<dbReference type="InterPro" id="IPR000212">
    <property type="entry name" value="DNA_helicase_UvrD/REP"/>
</dbReference>
<keyword evidence="4 15" id="KW-0378">Hydrolase</keyword>
<dbReference type="SUPFAM" id="SSF52980">
    <property type="entry name" value="Restriction endonuclease-like"/>
    <property type="match status" value="1"/>
</dbReference>
<dbReference type="GO" id="GO:0043138">
    <property type="term" value="F:3'-5' DNA helicase activity"/>
    <property type="evidence" value="ECO:0007669"/>
    <property type="project" value="UniProtKB-EC"/>
</dbReference>
<evidence type="ECO:0000256" key="12">
    <source>
        <dbReference type="ARBA" id="ARBA00034808"/>
    </source>
</evidence>
<dbReference type="GO" id="GO:0000725">
    <property type="term" value="P:recombinational repair"/>
    <property type="evidence" value="ECO:0007669"/>
    <property type="project" value="TreeGrafter"/>
</dbReference>
<evidence type="ECO:0000256" key="15">
    <source>
        <dbReference type="PROSITE-ProRule" id="PRU00560"/>
    </source>
</evidence>
<evidence type="ECO:0000256" key="6">
    <source>
        <dbReference type="ARBA" id="ARBA00022839"/>
    </source>
</evidence>
<keyword evidence="8" id="KW-0238">DNA-binding</keyword>
<evidence type="ECO:0000256" key="2">
    <source>
        <dbReference type="ARBA" id="ARBA00022741"/>
    </source>
</evidence>
<dbReference type="PANTHER" id="PTHR11070:SF2">
    <property type="entry name" value="ATP-DEPENDENT DNA HELICASE SRS2"/>
    <property type="match status" value="1"/>
</dbReference>
<dbReference type="Gene3D" id="3.40.50.300">
    <property type="entry name" value="P-loop containing nucleotide triphosphate hydrolases"/>
    <property type="match status" value="4"/>
</dbReference>
<evidence type="ECO:0000313" key="19">
    <source>
        <dbReference type="Proteomes" id="UP000823936"/>
    </source>
</evidence>
<keyword evidence="1" id="KW-0540">Nuclease</keyword>
<keyword evidence="5 15" id="KW-0347">Helicase</keyword>
<dbReference type="InterPro" id="IPR027417">
    <property type="entry name" value="P-loop_NTPase"/>
</dbReference>
<evidence type="ECO:0000256" key="3">
    <source>
        <dbReference type="ARBA" id="ARBA00022763"/>
    </source>
</evidence>
<keyword evidence="9" id="KW-0234">DNA repair</keyword>
<dbReference type="GO" id="GO:0005829">
    <property type="term" value="C:cytosol"/>
    <property type="evidence" value="ECO:0007669"/>
    <property type="project" value="TreeGrafter"/>
</dbReference>
<reference evidence="18" key="2">
    <citation type="submission" date="2021-04" db="EMBL/GenBank/DDBJ databases">
        <authorList>
            <person name="Gilroy R."/>
        </authorList>
    </citation>
    <scope>NUCLEOTIDE SEQUENCE</scope>
    <source>
        <strain evidence="18">Gambia11-129</strain>
    </source>
</reference>
<accession>A0A9D1PU34</accession>
<evidence type="ECO:0000256" key="4">
    <source>
        <dbReference type="ARBA" id="ARBA00022801"/>
    </source>
</evidence>
<dbReference type="InterPro" id="IPR014016">
    <property type="entry name" value="UvrD-like_ATP-bd"/>
</dbReference>
<dbReference type="InterPro" id="IPR011335">
    <property type="entry name" value="Restrct_endonuc-II-like"/>
</dbReference>
<keyword evidence="3" id="KW-0227">DNA damage</keyword>
<evidence type="ECO:0000256" key="11">
    <source>
        <dbReference type="ARBA" id="ARBA00034617"/>
    </source>
</evidence>
<dbReference type="AlphaFoldDB" id="A0A9D1PU34"/>
<dbReference type="PROSITE" id="PS51198">
    <property type="entry name" value="UVRD_HELICASE_ATP_BIND"/>
    <property type="match status" value="1"/>
</dbReference>
<dbReference type="Pfam" id="PF13361">
    <property type="entry name" value="UvrD_C"/>
    <property type="match status" value="1"/>
</dbReference>
<feature type="binding site" evidence="15">
    <location>
        <begin position="34"/>
        <end position="41"/>
    </location>
    <ligand>
        <name>ATP</name>
        <dbReference type="ChEBI" id="CHEBI:30616"/>
    </ligand>
</feature>
<name>A0A9D1PU34_9SPIO</name>
<dbReference type="Proteomes" id="UP000823936">
    <property type="component" value="Unassembled WGS sequence"/>
</dbReference>
<evidence type="ECO:0000259" key="16">
    <source>
        <dbReference type="PROSITE" id="PS51198"/>
    </source>
</evidence>
<reference evidence="18" key="1">
    <citation type="journal article" date="2021" name="PeerJ">
        <title>Extensive microbial diversity within the chicken gut microbiome revealed by metagenomics and culture.</title>
        <authorList>
            <person name="Gilroy R."/>
            <person name="Ravi A."/>
            <person name="Getino M."/>
            <person name="Pursley I."/>
            <person name="Horton D.L."/>
            <person name="Alikhan N.F."/>
            <person name="Baker D."/>
            <person name="Gharbi K."/>
            <person name="Hall N."/>
            <person name="Watson M."/>
            <person name="Adriaenssens E.M."/>
            <person name="Foster-Nyarko E."/>
            <person name="Jarju S."/>
            <person name="Secka A."/>
            <person name="Antonio M."/>
            <person name="Oren A."/>
            <person name="Chaudhuri R.R."/>
            <person name="La Ragione R."/>
            <person name="Hildebrand F."/>
            <person name="Pallen M.J."/>
        </authorList>
    </citation>
    <scope>NUCLEOTIDE SEQUENCE</scope>
    <source>
        <strain evidence="18">Gambia11-129</strain>
    </source>
</reference>
<evidence type="ECO:0000256" key="14">
    <source>
        <dbReference type="ARBA" id="ARBA00048988"/>
    </source>
</evidence>
<keyword evidence="2 15" id="KW-0547">Nucleotide-binding</keyword>
<dbReference type="InterPro" id="IPR011604">
    <property type="entry name" value="PDDEXK-like_dom_sf"/>
</dbReference>
<protein>
    <recommendedName>
        <fullName evidence="12">DNA 3'-5' helicase</fullName>
        <ecNumber evidence="12">5.6.2.4</ecNumber>
    </recommendedName>
    <alternativeName>
        <fullName evidence="13">DNA 3'-5' helicase II</fullName>
    </alternativeName>
</protein>
<dbReference type="GO" id="GO:0004527">
    <property type="term" value="F:exonuclease activity"/>
    <property type="evidence" value="ECO:0007669"/>
    <property type="project" value="UniProtKB-KW"/>
</dbReference>
<dbReference type="GO" id="GO:0005524">
    <property type="term" value="F:ATP binding"/>
    <property type="evidence" value="ECO:0007669"/>
    <property type="project" value="UniProtKB-UniRule"/>
</dbReference>
<keyword evidence="6" id="KW-0269">Exonuclease</keyword>
<comment type="catalytic activity">
    <reaction evidence="11">
        <text>Couples ATP hydrolysis with the unwinding of duplex DNA by translocating in the 3'-5' direction.</text>
        <dbReference type="EC" id="5.6.2.4"/>
    </reaction>
</comment>
<keyword evidence="7 15" id="KW-0067">ATP-binding</keyword>
<dbReference type="PROSITE" id="PS51217">
    <property type="entry name" value="UVRD_HELICASE_CTER"/>
    <property type="match status" value="1"/>
</dbReference>
<comment type="caution">
    <text evidence="18">The sequence shown here is derived from an EMBL/GenBank/DDBJ whole genome shotgun (WGS) entry which is preliminary data.</text>
</comment>
<evidence type="ECO:0000256" key="7">
    <source>
        <dbReference type="ARBA" id="ARBA00022840"/>
    </source>
</evidence>
<evidence type="ECO:0000259" key="17">
    <source>
        <dbReference type="PROSITE" id="PS51217"/>
    </source>
</evidence>
<keyword evidence="10" id="KW-0413">Isomerase</keyword>
<dbReference type="GO" id="GO:0033202">
    <property type="term" value="C:DNA helicase complex"/>
    <property type="evidence" value="ECO:0007669"/>
    <property type="project" value="TreeGrafter"/>
</dbReference>
<dbReference type="Pfam" id="PF00580">
    <property type="entry name" value="UvrD-helicase"/>
    <property type="match status" value="1"/>
</dbReference>
<evidence type="ECO:0000313" key="18">
    <source>
        <dbReference type="EMBL" id="HIV99125.1"/>
    </source>
</evidence>
<gene>
    <name evidence="18" type="ORF">IAB12_05060</name>
</gene>
<evidence type="ECO:0000256" key="1">
    <source>
        <dbReference type="ARBA" id="ARBA00022722"/>
    </source>
</evidence>
<feature type="domain" description="UvrD-like helicase ATP-binding" evidence="16">
    <location>
        <begin position="13"/>
        <end position="454"/>
    </location>
</feature>
<evidence type="ECO:0000256" key="13">
    <source>
        <dbReference type="ARBA" id="ARBA00034923"/>
    </source>
</evidence>
<dbReference type="SUPFAM" id="SSF52540">
    <property type="entry name" value="P-loop containing nucleoside triphosphate hydrolases"/>
    <property type="match status" value="1"/>
</dbReference>
<sequence length="1118" mass="127761">MTYDEFLSSPANSRKLSDEQKAVVSSESFTVVPASAGSGKTTVLSYRFLRLVLEKKAKVDQILTLTFTRKAASEMQSRIYSILSSASEEDEDLAAQMENFESSYISTHDSFLSEIARTDCIRYGFGKDFTLLTDTDTAKMIRRVSERVMDQGDESYLELSRYYCPFSSGAEERIESLDKILSALLSSTTVLSQFDKDELEKNYRDFLNLLYSKMQKKAFSLLSSLERERCEENSGLFLFDCRDERSIANMRRIIESERYEEFPSIALNKDGLGKSCNKGIKEILKKLSARKKGAADASKGVVDMLLAIRENLDSSLSYLRIFSSFLSEINIEKRKENKLSFSDVEAIALDILKNNLDVRRYYKRKFRFIMVDESQDNSPKEMEILFLLAEKEDEESSGSVPFDHLDLKKLFFVGDDKQSVYLFRGADVSLFNYIKRKAEKENAVFPLSANYRSEPLLIKHFNNLFPLIMKGDEMDEEDEENESFMLENVYGIESAEYESSYSSVRYKTESGLIKPFVHYVRTCMVKEGDEYGEAMGVQEAEYIAKEIKRILSSPSFLIPYKEGGEDRTRRATESDIAVLYERYSAQEHLEKAFKRHNIHYVASVSTNLALEALSYDFFSLLKLVLFPDEKEAFFEVLRSPFTHIADSDLLLLRNSFADLILPSPFYSLDCSSLSEEGRIKIDALRDLASSVKNMLNRKSLSFTLTWIYYESGYRTALMTNSITSQYDEHFEYLREMARDYPEPLLFISYLSSRLGQKGKFEKEILRFSNSGVRLMSIHKSKGLEFPIVFVSGISIISNHQTPSFINIPQKGIIALDKSASSAVSAYVSQYAKRREQAEKRRLLYVAMTRAEHYLYLLLSVRKPGGRNAKVDNSSRAGIASFFTEEMLSSYGAEAVWSIKEEDIDARLDLKKSINSSFYEQKELPRIDSSYFIKTRMGVKESAHEDEIYKGSSSFPSLPPFPCGADDVLRKYSLYPDYGTYLHSVLETEISGGEKKSFYSPLLSDEECALLTSAAEEICKTFFSSSFYKENIEGAALETEKRFYFFSDGIVKEGSADLIAVKGKKAVIYDYKSDRIKDPEYHRKQLASYKEALSSLLPDKDISTAIIYLRSPEESVFLK</sequence>
<evidence type="ECO:0000256" key="9">
    <source>
        <dbReference type="ARBA" id="ARBA00023204"/>
    </source>
</evidence>
<evidence type="ECO:0000256" key="5">
    <source>
        <dbReference type="ARBA" id="ARBA00022806"/>
    </source>
</evidence>
<dbReference type="PANTHER" id="PTHR11070">
    <property type="entry name" value="UVRD / RECB / PCRA DNA HELICASE FAMILY MEMBER"/>
    <property type="match status" value="1"/>
</dbReference>
<dbReference type="EC" id="5.6.2.4" evidence="12"/>
<dbReference type="InterPro" id="IPR014017">
    <property type="entry name" value="DNA_helicase_UvrD-like_C"/>
</dbReference>
<organism evidence="18 19">
    <name type="scientific">Candidatus Ornithospirochaeta avicola</name>
    <dbReference type="NCBI Taxonomy" id="2840896"/>
    <lineage>
        <taxon>Bacteria</taxon>
        <taxon>Pseudomonadati</taxon>
        <taxon>Spirochaetota</taxon>
        <taxon>Spirochaetia</taxon>
        <taxon>Spirochaetales</taxon>
        <taxon>Spirochaetaceae</taxon>
        <taxon>Spirochaetaceae incertae sedis</taxon>
        <taxon>Candidatus Ornithospirochaeta</taxon>
    </lineage>
</organism>
<evidence type="ECO:0000256" key="10">
    <source>
        <dbReference type="ARBA" id="ARBA00023235"/>
    </source>
</evidence>
<dbReference type="EMBL" id="DXHU01000019">
    <property type="protein sequence ID" value="HIV99125.1"/>
    <property type="molecule type" value="Genomic_DNA"/>
</dbReference>